<reference evidence="1" key="1">
    <citation type="journal article" date="2019" name="Sci. Rep.">
        <title>Draft genome of Tanacetum cinerariifolium, the natural source of mosquito coil.</title>
        <authorList>
            <person name="Yamashiro T."/>
            <person name="Shiraishi A."/>
            <person name="Satake H."/>
            <person name="Nakayama K."/>
        </authorList>
    </citation>
    <scope>NUCLEOTIDE SEQUENCE</scope>
</reference>
<protein>
    <recommendedName>
        <fullName evidence="2">Zinc finger, CCHC-type, retrotransposon Gag domain protein</fullName>
    </recommendedName>
</protein>
<evidence type="ECO:0000313" key="1">
    <source>
        <dbReference type="EMBL" id="GFC85548.1"/>
    </source>
</evidence>
<feature type="non-terminal residue" evidence="1">
    <location>
        <position position="1"/>
    </location>
</feature>
<accession>A0A699RJF8</accession>
<proteinExistence type="predicted"/>
<comment type="caution">
    <text evidence="1">The sequence shown here is derived from an EMBL/GenBank/DDBJ whole genome shotgun (WGS) entry which is preliminary data.</text>
</comment>
<name>A0A699RJF8_TANCI</name>
<dbReference type="AlphaFoldDB" id="A0A699RJF8"/>
<gene>
    <name evidence="1" type="ORF">Tci_857518</name>
</gene>
<organism evidence="1">
    <name type="scientific">Tanacetum cinerariifolium</name>
    <name type="common">Dalmatian daisy</name>
    <name type="synonym">Chrysanthemum cinerariifolium</name>
    <dbReference type="NCBI Taxonomy" id="118510"/>
    <lineage>
        <taxon>Eukaryota</taxon>
        <taxon>Viridiplantae</taxon>
        <taxon>Streptophyta</taxon>
        <taxon>Embryophyta</taxon>
        <taxon>Tracheophyta</taxon>
        <taxon>Spermatophyta</taxon>
        <taxon>Magnoliopsida</taxon>
        <taxon>eudicotyledons</taxon>
        <taxon>Gunneridae</taxon>
        <taxon>Pentapetalae</taxon>
        <taxon>asterids</taxon>
        <taxon>campanulids</taxon>
        <taxon>Asterales</taxon>
        <taxon>Asteraceae</taxon>
        <taxon>Asteroideae</taxon>
        <taxon>Anthemideae</taxon>
        <taxon>Anthemidinae</taxon>
        <taxon>Tanacetum</taxon>
    </lineage>
</organism>
<evidence type="ECO:0008006" key="2">
    <source>
        <dbReference type="Google" id="ProtNLM"/>
    </source>
</evidence>
<feature type="non-terminal residue" evidence="1">
    <location>
        <position position="183"/>
    </location>
</feature>
<sequence>AWLVTVTWADFKKLFFLQFFPRAEQERLKRESAAGTEEEQAKNFQWGLRRSTLNHLMCMSYTDVAQVANAARNYEILHERDDEDTEQPDKRQRSGIPVMDVTKETWVISPTDLPILVLNNPRVLLRVTPIQFALLVDLGTKESVVELRVLASSVVKLAIYRKIAGRTPLRAHLVKWWEPVVGT</sequence>
<dbReference type="EMBL" id="BKCJ011100528">
    <property type="protein sequence ID" value="GFC85548.1"/>
    <property type="molecule type" value="Genomic_DNA"/>
</dbReference>